<name>A0A0G4FUQ9_9ALVE</name>
<dbReference type="AlphaFoldDB" id="A0A0G4FUQ9"/>
<sequence length="102" mass="11932">MEVWQVEWGGSVEDLASKEGRFAGEQRGEVCWQEERKGVNRILWAKRGVCRGSHEQIRVEALLRIWSAEWGGLQRILRAEWVRLHRIWWQSGGVWTGSGRQC</sequence>
<dbReference type="EMBL" id="CDMZ01000646">
    <property type="protein sequence ID" value="CEM18621.1"/>
    <property type="molecule type" value="Genomic_DNA"/>
</dbReference>
<dbReference type="VEuPathDB" id="CryptoDB:Cvel_18860"/>
<accession>A0A0G4FUQ9</accession>
<evidence type="ECO:0000313" key="1">
    <source>
        <dbReference type="EMBL" id="CEM18621.1"/>
    </source>
</evidence>
<proteinExistence type="predicted"/>
<protein>
    <submittedName>
        <fullName evidence="1">Uncharacterized protein</fullName>
    </submittedName>
</protein>
<organism evidence="1">
    <name type="scientific">Chromera velia CCMP2878</name>
    <dbReference type="NCBI Taxonomy" id="1169474"/>
    <lineage>
        <taxon>Eukaryota</taxon>
        <taxon>Sar</taxon>
        <taxon>Alveolata</taxon>
        <taxon>Colpodellida</taxon>
        <taxon>Chromeraceae</taxon>
        <taxon>Chromera</taxon>
    </lineage>
</organism>
<gene>
    <name evidence="1" type="ORF">Cvel_18860</name>
</gene>
<reference evidence="1" key="1">
    <citation type="submission" date="2014-11" db="EMBL/GenBank/DDBJ databases">
        <authorList>
            <person name="Otto D Thomas"/>
            <person name="Naeem Raeece"/>
        </authorList>
    </citation>
    <scope>NUCLEOTIDE SEQUENCE</scope>
</reference>